<dbReference type="InterPro" id="IPR051200">
    <property type="entry name" value="Host-pathogen_enzymatic-act"/>
</dbReference>
<name>F0P1V5_WEEVC</name>
<dbReference type="STRING" id="865938.Weevi_2078"/>
<gene>
    <name evidence="1" type="ordered locus">Weevi_2078</name>
</gene>
<dbReference type="PANTHER" id="PTHR47197:SF3">
    <property type="entry name" value="DIHYDRO-HEME D1 DEHYDROGENASE"/>
    <property type="match status" value="1"/>
</dbReference>
<reference evidence="1 2" key="1">
    <citation type="journal article" date="2011" name="Stand. Genomic Sci.">
        <title>Complete genome sequence of Weeksella virosa type strain (9751).</title>
        <authorList>
            <person name="Lang E."/>
            <person name="Teshima H."/>
            <person name="Lucas S."/>
            <person name="Lapidus A."/>
            <person name="Hammon N."/>
            <person name="Deshpande S."/>
            <person name="Nolan M."/>
            <person name="Cheng J.F."/>
            <person name="Pitluck S."/>
            <person name="Liolios K."/>
            <person name="Pagani I."/>
            <person name="Mikhailova N."/>
            <person name="Ivanova N."/>
            <person name="Mavromatis K."/>
            <person name="Pati A."/>
            <person name="Tapia R."/>
            <person name="Han C."/>
            <person name="Goodwin L."/>
            <person name="Chen A."/>
            <person name="Palaniappan K."/>
            <person name="Land M."/>
            <person name="Hauser L."/>
            <person name="Chang Y.J."/>
            <person name="Jeffries C.D."/>
            <person name="Brambilla E.M."/>
            <person name="Kopitz M."/>
            <person name="Rohde M."/>
            <person name="Goker M."/>
            <person name="Tindall B.J."/>
            <person name="Detter J.C."/>
            <person name="Woyke T."/>
            <person name="Bristow J."/>
            <person name="Eisen J.A."/>
            <person name="Markowitz V."/>
            <person name="Hugenholtz P."/>
            <person name="Klenk H.P."/>
            <person name="Kyrpides N.C."/>
        </authorList>
    </citation>
    <scope>NUCLEOTIDE SEQUENCE [LARGE SCALE GENOMIC DNA]</scope>
    <source>
        <strain evidence="2">ATCC 43766 / DSM 16922 / JCM 21250 / NBRC 16016 / NCTC 11634 / CL345/78</strain>
    </source>
</reference>
<dbReference type="HOGENOM" id="CLU_035696_1_0_10"/>
<evidence type="ECO:0000313" key="2">
    <source>
        <dbReference type="Proteomes" id="UP000008641"/>
    </source>
</evidence>
<dbReference type="EMBL" id="CP002455">
    <property type="protein sequence ID" value="ADX68752.1"/>
    <property type="molecule type" value="Genomic_DNA"/>
</dbReference>
<evidence type="ECO:0000313" key="1">
    <source>
        <dbReference type="EMBL" id="ADX68752.1"/>
    </source>
</evidence>
<dbReference type="SUPFAM" id="SSF75011">
    <property type="entry name" value="3-carboxy-cis,cis-mucoante lactonizing enzyme"/>
    <property type="match status" value="1"/>
</dbReference>
<dbReference type="OrthoDB" id="792648at2"/>
<dbReference type="Pfam" id="PF16819">
    <property type="entry name" value="DUF5074"/>
    <property type="match status" value="1"/>
</dbReference>
<dbReference type="KEGG" id="wvi:Weevi_2078"/>
<dbReference type="PANTHER" id="PTHR47197">
    <property type="entry name" value="PROTEIN NIRF"/>
    <property type="match status" value="1"/>
</dbReference>
<dbReference type="RefSeq" id="WP_013599140.1">
    <property type="nucleotide sequence ID" value="NC_015144.1"/>
</dbReference>
<dbReference type="PROSITE" id="PS51257">
    <property type="entry name" value="PROKAR_LIPOPROTEIN"/>
    <property type="match status" value="1"/>
</dbReference>
<dbReference type="InterPro" id="IPR015943">
    <property type="entry name" value="WD40/YVTN_repeat-like_dom_sf"/>
</dbReference>
<reference evidence="2" key="2">
    <citation type="journal article" date="2011" name="Stand. Genomic Sci.">
        <title>Complete genome sequence of Weeksella virosa type strain (9751T).</title>
        <authorList>
            <person name="Lang E."/>
            <person name="Teshima H."/>
            <person name="Lucas S."/>
            <person name="Lapidus A."/>
            <person name="Hammon N."/>
            <person name="Deshpande S."/>
            <person name="Nolan M."/>
            <person name="Cheng J."/>
            <person name="Pitluck S."/>
            <person name="Liolios K."/>
            <person name="Pagani I."/>
            <person name="Mikhailova N."/>
            <person name="Ivanova N."/>
            <person name="Mavromatis K."/>
            <person name="Pati A."/>
            <person name="Tapia R."/>
            <person name="Han C."/>
            <person name="Goodwin L."/>
            <person name="Chen A."/>
            <person name="Palaniappan K."/>
            <person name="Land M."/>
            <person name="Hauser L."/>
            <person name="Chang Y."/>
            <person name="Jeffries C."/>
            <person name="Brambilla E."/>
            <person name="Kopitz M."/>
            <person name="Rohde M."/>
            <person name="Goker M."/>
            <person name="Tindall B."/>
            <person name="Detter J."/>
            <person name="Woyke T."/>
            <person name="Bristow J."/>
            <person name="Eisen J."/>
            <person name="Markowitz V."/>
            <person name="Hugenholtz P."/>
            <person name="Klenk H."/>
            <person name="Kyrpides N."/>
        </authorList>
    </citation>
    <scope>NUCLEOTIDE SEQUENCE [LARGE SCALE GENOMIC DNA]</scope>
    <source>
        <strain evidence="2">ATCC 43766 / DSM 16922 / JCM 21250 / NBRC 16016 / NCTC 11634 / CL345/78</strain>
    </source>
</reference>
<dbReference type="Gene3D" id="2.130.10.10">
    <property type="entry name" value="YVTN repeat-like/Quinoprotein amine dehydrogenase"/>
    <property type="match status" value="1"/>
</dbReference>
<dbReference type="InterPro" id="IPR031815">
    <property type="entry name" value="DUF5074"/>
</dbReference>
<dbReference type="eggNOG" id="COG3391">
    <property type="taxonomic scope" value="Bacteria"/>
</dbReference>
<proteinExistence type="predicted"/>
<sequence length="377" mass="42518">MRKISILFSVIILGFSSCSQDDSIDQVEIETTGIQPENTNIKGFYLLNEGNMGTNRASIDFLDYEKGQYQRNIYATANPTIVKELGDVGNDIKIYGNRLYAVINVSNYIEVMDAKTAKHIGSIPVNNVRYITFDKGKAYASSYAGPVEISENAPIGKVVEIDTASLAITREVTVGYQPDELVVVGNKLFVANSGGYRVPNYDKTVSVVDLASFKEEKKIDVAINLHHIKKDQENDLYVSSRGDYYNIPSNLFVLDSKTHQIKKNFNIPVTNFTIVDDFLYYYANEFNYNTYKWTRSYGVINTKTEEIVNQYLIKDPIIDKIKTPYGIAVNPTTKDIYLTDAGDYVSTGYVYAFDKNGKFKWKVAAGNIPAHFVFLYK</sequence>
<accession>F0P1V5</accession>
<organism evidence="1 2">
    <name type="scientific">Weeksella virosa (strain ATCC 43766 / DSM 16922 / JCM 21250 / CCUG 30538 / CDC 9751 / IAM 14551 / NBRC 16016 / NCTC 11634 / CL345/78)</name>
    <dbReference type="NCBI Taxonomy" id="865938"/>
    <lineage>
        <taxon>Bacteria</taxon>
        <taxon>Pseudomonadati</taxon>
        <taxon>Bacteroidota</taxon>
        <taxon>Flavobacteriia</taxon>
        <taxon>Flavobacteriales</taxon>
        <taxon>Weeksellaceae</taxon>
        <taxon>Weeksella</taxon>
    </lineage>
</organism>
<keyword evidence="2" id="KW-1185">Reference proteome</keyword>
<evidence type="ECO:0008006" key="3">
    <source>
        <dbReference type="Google" id="ProtNLM"/>
    </source>
</evidence>
<dbReference type="AlphaFoldDB" id="F0P1V5"/>
<dbReference type="Proteomes" id="UP000008641">
    <property type="component" value="Chromosome"/>
</dbReference>
<protein>
    <recommendedName>
        <fullName evidence="3">Lipoprotein</fullName>
    </recommendedName>
</protein>